<organism evidence="5 6">
    <name type="scientific">Clathrus columnatus</name>
    <dbReference type="NCBI Taxonomy" id="1419009"/>
    <lineage>
        <taxon>Eukaryota</taxon>
        <taxon>Fungi</taxon>
        <taxon>Dikarya</taxon>
        <taxon>Basidiomycota</taxon>
        <taxon>Agaricomycotina</taxon>
        <taxon>Agaricomycetes</taxon>
        <taxon>Phallomycetidae</taxon>
        <taxon>Phallales</taxon>
        <taxon>Clathraceae</taxon>
        <taxon>Clathrus</taxon>
    </lineage>
</organism>
<dbReference type="PANTHER" id="PTHR23083">
    <property type="entry name" value="TETRATRICOPEPTIDE REPEAT PROTEIN, TPR"/>
    <property type="match status" value="1"/>
</dbReference>
<name>A0AAV5AIQ8_9AGAM</name>
<evidence type="ECO:0000313" key="6">
    <source>
        <dbReference type="Proteomes" id="UP001050691"/>
    </source>
</evidence>
<dbReference type="Pfam" id="PF13181">
    <property type="entry name" value="TPR_8"/>
    <property type="match status" value="1"/>
</dbReference>
<feature type="compositionally biased region" description="Polar residues" evidence="4">
    <location>
        <begin position="943"/>
        <end position="956"/>
    </location>
</feature>
<feature type="region of interest" description="Disordered" evidence="4">
    <location>
        <begin position="820"/>
        <end position="858"/>
    </location>
</feature>
<dbReference type="SMART" id="SM00028">
    <property type="entry name" value="TPR"/>
    <property type="match status" value="5"/>
</dbReference>
<keyword evidence="3" id="KW-0802">TPR repeat</keyword>
<evidence type="ECO:0000256" key="4">
    <source>
        <dbReference type="SAM" id="MobiDB-lite"/>
    </source>
</evidence>
<protein>
    <recommendedName>
        <fullName evidence="7">TPR-like protein</fullName>
    </recommendedName>
</protein>
<dbReference type="Proteomes" id="UP001050691">
    <property type="component" value="Unassembled WGS sequence"/>
</dbReference>
<gene>
    <name evidence="5" type="ORF">Clacol_008498</name>
</gene>
<comment type="similarity">
    <text evidence="2">Belongs to the YPP1 family.</text>
</comment>
<evidence type="ECO:0000256" key="2">
    <source>
        <dbReference type="ARBA" id="ARBA00038251"/>
    </source>
</evidence>
<evidence type="ECO:0008006" key="7">
    <source>
        <dbReference type="Google" id="ProtNLM"/>
    </source>
</evidence>
<feature type="region of interest" description="Disordered" evidence="4">
    <location>
        <begin position="915"/>
        <end position="956"/>
    </location>
</feature>
<feature type="compositionally biased region" description="Polar residues" evidence="4">
    <location>
        <begin position="915"/>
        <end position="936"/>
    </location>
</feature>
<reference evidence="5" key="1">
    <citation type="submission" date="2021-10" db="EMBL/GenBank/DDBJ databases">
        <title>De novo Genome Assembly of Clathrus columnatus (Basidiomycota, Fungi) Using Illumina and Nanopore Sequence Data.</title>
        <authorList>
            <person name="Ogiso-Tanaka E."/>
            <person name="Itagaki H."/>
            <person name="Hosoya T."/>
            <person name="Hosaka K."/>
        </authorList>
    </citation>
    <scope>NUCLEOTIDE SEQUENCE</scope>
    <source>
        <strain evidence="5">MO-923</strain>
    </source>
</reference>
<feature type="repeat" description="TPR" evidence="3">
    <location>
        <begin position="1010"/>
        <end position="1043"/>
    </location>
</feature>
<dbReference type="InterPro" id="IPR011990">
    <property type="entry name" value="TPR-like_helical_dom_sf"/>
</dbReference>
<dbReference type="InterPro" id="IPR019734">
    <property type="entry name" value="TPR_rpt"/>
</dbReference>
<keyword evidence="6" id="KW-1185">Reference proteome</keyword>
<evidence type="ECO:0000313" key="5">
    <source>
        <dbReference type="EMBL" id="GJJ14235.1"/>
    </source>
</evidence>
<dbReference type="AlphaFoldDB" id="A0AAV5AIQ8"/>
<feature type="compositionally biased region" description="Polar residues" evidence="4">
    <location>
        <begin position="826"/>
        <end position="835"/>
    </location>
</feature>
<evidence type="ECO:0000256" key="1">
    <source>
        <dbReference type="ARBA" id="ARBA00002550"/>
    </source>
</evidence>
<evidence type="ECO:0000256" key="3">
    <source>
        <dbReference type="PROSITE-ProRule" id="PRU00339"/>
    </source>
</evidence>
<dbReference type="InterPro" id="IPR051722">
    <property type="entry name" value="Endocytosis_PI4K-reg_protein"/>
</dbReference>
<dbReference type="PROSITE" id="PS50293">
    <property type="entry name" value="TPR_REGION"/>
    <property type="match status" value="1"/>
</dbReference>
<sequence>MNNPKAQFYTNQLYSALTAGEWSSDFPSKGLRKGNLSWSELLRKFRKHRPDALEVAEIASHTQSLCLLLSRSNPPTLESLDDDRTIPHEPLSLGDECLLQEDQKEGCLLGYQSLKNITPSDSSCLTMAFYAFASGSFMDALQHLALVNFDNLPSFVNASNTGTGSTMMSFPISYDSSGTVSSFLSSLPSLEADMKAGRLWRIVELIRGRCLQGMAYESLKSYQKGLQSYEDSLPLLDRIVIPKSLSSASLDASHLESFIHFREVWRWVERLLRRAAVLSAKLHSPFYDNTHRIFRLYQTHSVHWPPTFRPNCRSVVATLHLHLLLRIYNHPTSLCPSKSVWLNEFRSIVTDYRVVLTTTTKFPRAGERNVKVEDFVDICMAAWEVCGASGDQTGWIIDILWWATRFTFNSHRIFRHLTRTLYASGDPELARRTLKLYVQIINKERETKAGDEPDRVWTETLVQGARMLCRIPNGGMPEVREAGELIKLVEIRLNEPGHESGNEDLKADVLRAKGVWHSCMAIRERDPVTRPNHLSSAITAFESSLTLDPSSPSTHFHLALALTRPGPAKDLTAAISHARSAVVADPKEIRYWHLLGLLLTGTEEWKKAREVLLEGMRIAEEEEEIIEQSLAFSGSSTAKTNGSRASVAETYKPNSGKEVPASPSPNSNDNIEDEVNFLPLDAISLPPASTFLRSAPDYPPPTRHERFEYALQIRLTLLALIEHVDGAENAGDGWLDVFIWVAGRKGLGEERRPPSVEPPPSDPSVLDVSHGHLKGAVPLSLNLSTIRSRRTSHHEKSHVAIEEPIAGYLNPPSIYVEKVDDHRQESPNQSPIENGETSKGRSSGDDPKRKNKNVQQMLKAQVHKSQAHIHTISRKIGRGHLTAAGAKAGARLKRASSAPDFHIPIGHHTKQVQYQASSIHSRPRLSSTYVRSTTPTEPGASRAQATTPERTGTGATDQVTSNIFVNRSCRERRLMSNLWLTSAATFRRMGKIEQALTAIQEAEMADENNENVWVQLGLYYTALGEQDKAIASFYKALFINPDCVAAFAFLTREYLTTSLPSSASLSSMLVEEDEQTLTSTRFSPGVPISSSVRDNIDLAAGLLNKTTRGLGWDVPEVWYFLAKALGMQGKKDRERECLVYASSLMEGRGVRDTTSAIGWWL</sequence>
<dbReference type="EMBL" id="BPWL01000009">
    <property type="protein sequence ID" value="GJJ14235.1"/>
    <property type="molecule type" value="Genomic_DNA"/>
</dbReference>
<feature type="region of interest" description="Disordered" evidence="4">
    <location>
        <begin position="748"/>
        <end position="770"/>
    </location>
</feature>
<feature type="compositionally biased region" description="Polar residues" evidence="4">
    <location>
        <begin position="633"/>
        <end position="644"/>
    </location>
</feature>
<dbReference type="SUPFAM" id="SSF48452">
    <property type="entry name" value="TPR-like"/>
    <property type="match status" value="1"/>
</dbReference>
<accession>A0AAV5AIQ8</accession>
<comment type="caution">
    <text evidence="5">The sequence shown here is derived from an EMBL/GenBank/DDBJ whole genome shotgun (WGS) entry which is preliminary data.</text>
</comment>
<dbReference type="Gene3D" id="1.25.40.10">
    <property type="entry name" value="Tetratricopeptide repeat domain"/>
    <property type="match status" value="2"/>
</dbReference>
<comment type="function">
    <text evidence="1">Involved in endocytosis.</text>
</comment>
<dbReference type="PROSITE" id="PS50005">
    <property type="entry name" value="TPR"/>
    <property type="match status" value="1"/>
</dbReference>
<proteinExistence type="inferred from homology"/>
<dbReference type="PANTHER" id="PTHR23083:SF464">
    <property type="entry name" value="TETRATRICOPEPTIDE REPEAT DOMAIN 7, ISOFORM A"/>
    <property type="match status" value="1"/>
</dbReference>
<feature type="compositionally biased region" description="Basic and acidic residues" evidence="4">
    <location>
        <begin position="836"/>
        <end position="848"/>
    </location>
</feature>
<feature type="region of interest" description="Disordered" evidence="4">
    <location>
        <begin position="633"/>
        <end position="670"/>
    </location>
</feature>